<sequence>MAIMASVVSLTAPPMVPSMAFGVSGSLKDGLEFLDELTYIYVASHCLVEKSLAEENSPTRFIAGNSSMCGISAIAVSLDKRNLAVAEIARQDASSATTSSPVINVYGSAKLFRRRSLTSVSAGTHEYVSLSFTCDGKRIAALGGPPEWQLQVWNIMQNKVVGSIKTVTLNSTAAYQMVDSALRQVSTEYTNQEGHKVFCHTWIPPPPEAAAEDEDKKDKDVERKNSEAKKGKKPSVADVVDCGCVYALDSGELLYVNNGEVIARIPMQSSGDEVCIAHTILPYSKGIICGESGKISFYEYDKAHKTYRRYRSVRVEETNARVCGLALSVAEDMLMCLLSTNRLVHLSFDELDEMSAETVSSACHTQSYHQTFITGMDTCLLKPFVVTCSKDNSVRVWDYERLSCEILKIFPSEALSVSMHPNGLHLLVGFLDCLYLFDMLLSDLRLWREFSSVKGCTNCAFSRGGQYFAATSGNSVHIISTYTGHAIGHLRAHLNKVRSIWWANDDFNLVTAGMDGAIYEWDLKTCKRSREYVLKGCMQTSVIIANDSKLFLSTTTDCKLRELDNVEIFRTIESDVNLTQIVQFAEGSLVFAGTEHGAIRAYRYPLTGHRSVS</sequence>
<gene>
    <name evidence="3" type="ORF">KC19_6G141100</name>
</gene>
<dbReference type="PANTHER" id="PTHR32215:SF0">
    <property type="entry name" value="CILIA- AND FLAGELLA-ASSOCIATED PROTEIN 57"/>
    <property type="match status" value="1"/>
</dbReference>
<protein>
    <submittedName>
        <fullName evidence="3">Uncharacterized protein</fullName>
    </submittedName>
</protein>
<dbReference type="EMBL" id="CM026427">
    <property type="protein sequence ID" value="KAG0570132.1"/>
    <property type="molecule type" value="Genomic_DNA"/>
</dbReference>
<dbReference type="Pfam" id="PF00400">
    <property type="entry name" value="WD40"/>
    <property type="match status" value="2"/>
</dbReference>
<dbReference type="Gene3D" id="2.130.10.10">
    <property type="entry name" value="YVTN repeat-like/Quinoprotein amine dehydrogenase"/>
    <property type="match status" value="2"/>
</dbReference>
<dbReference type="InterPro" id="IPR015943">
    <property type="entry name" value="WD40/YVTN_repeat-like_dom_sf"/>
</dbReference>
<dbReference type="InterPro" id="IPR001680">
    <property type="entry name" value="WD40_rpt"/>
</dbReference>
<reference evidence="3 4" key="1">
    <citation type="submission" date="2020-06" db="EMBL/GenBank/DDBJ databases">
        <title>WGS assembly of Ceratodon purpureus strain R40.</title>
        <authorList>
            <person name="Carey S.B."/>
            <person name="Jenkins J."/>
            <person name="Shu S."/>
            <person name="Lovell J.T."/>
            <person name="Sreedasyam A."/>
            <person name="Maumus F."/>
            <person name="Tiley G.P."/>
            <person name="Fernandez-Pozo N."/>
            <person name="Barry K."/>
            <person name="Chen C."/>
            <person name="Wang M."/>
            <person name="Lipzen A."/>
            <person name="Daum C."/>
            <person name="Saski C.A."/>
            <person name="Payton A.C."/>
            <person name="Mcbreen J.C."/>
            <person name="Conrad R.E."/>
            <person name="Kollar L.M."/>
            <person name="Olsson S."/>
            <person name="Huttunen S."/>
            <person name="Landis J.B."/>
            <person name="Wickett N.J."/>
            <person name="Johnson M.G."/>
            <person name="Rensing S.A."/>
            <person name="Grimwood J."/>
            <person name="Schmutz J."/>
            <person name="Mcdaniel S.F."/>
        </authorList>
    </citation>
    <scope>NUCLEOTIDE SEQUENCE [LARGE SCALE GENOMIC DNA]</scope>
    <source>
        <strain evidence="3 4">R40</strain>
    </source>
</reference>
<dbReference type="AlphaFoldDB" id="A0A8T0HIW4"/>
<dbReference type="SMART" id="SM00320">
    <property type="entry name" value="WD40"/>
    <property type="match status" value="5"/>
</dbReference>
<accession>A0A8T0HIW4</accession>
<feature type="region of interest" description="Disordered" evidence="2">
    <location>
        <begin position="207"/>
        <end position="230"/>
    </location>
</feature>
<feature type="repeat" description="WD" evidence="1">
    <location>
        <begin position="366"/>
        <end position="400"/>
    </location>
</feature>
<proteinExistence type="predicted"/>
<dbReference type="PROSITE" id="PS50082">
    <property type="entry name" value="WD_REPEATS_2"/>
    <property type="match status" value="2"/>
</dbReference>
<comment type="caution">
    <text evidence="3">The sequence shown here is derived from an EMBL/GenBank/DDBJ whole genome shotgun (WGS) entry which is preliminary data.</text>
</comment>
<name>A0A8T0HIW4_CERPU</name>
<dbReference type="InterPro" id="IPR036322">
    <property type="entry name" value="WD40_repeat_dom_sf"/>
</dbReference>
<evidence type="ECO:0000313" key="4">
    <source>
        <dbReference type="Proteomes" id="UP000822688"/>
    </source>
</evidence>
<feature type="compositionally biased region" description="Basic and acidic residues" evidence="2">
    <location>
        <begin position="214"/>
        <end position="229"/>
    </location>
</feature>
<dbReference type="Proteomes" id="UP000822688">
    <property type="component" value="Chromosome 6"/>
</dbReference>
<dbReference type="InterPro" id="IPR052993">
    <property type="entry name" value="CFA-57"/>
</dbReference>
<evidence type="ECO:0000256" key="1">
    <source>
        <dbReference type="PROSITE-ProRule" id="PRU00221"/>
    </source>
</evidence>
<dbReference type="PANTHER" id="PTHR32215">
    <property type="entry name" value="CILIA- AND FLAGELLA-ASSOCIATED PROTEIN 57"/>
    <property type="match status" value="1"/>
</dbReference>
<dbReference type="PROSITE" id="PS50294">
    <property type="entry name" value="WD_REPEATS_REGION"/>
    <property type="match status" value="1"/>
</dbReference>
<evidence type="ECO:0000256" key="2">
    <source>
        <dbReference type="SAM" id="MobiDB-lite"/>
    </source>
</evidence>
<feature type="repeat" description="WD" evidence="1">
    <location>
        <begin position="490"/>
        <end position="531"/>
    </location>
</feature>
<dbReference type="SUPFAM" id="SSF69322">
    <property type="entry name" value="Tricorn protease domain 2"/>
    <property type="match status" value="1"/>
</dbReference>
<keyword evidence="4" id="KW-1185">Reference proteome</keyword>
<dbReference type="SUPFAM" id="SSF50978">
    <property type="entry name" value="WD40 repeat-like"/>
    <property type="match status" value="1"/>
</dbReference>
<organism evidence="3 4">
    <name type="scientific">Ceratodon purpureus</name>
    <name type="common">Fire moss</name>
    <name type="synonym">Dicranum purpureum</name>
    <dbReference type="NCBI Taxonomy" id="3225"/>
    <lineage>
        <taxon>Eukaryota</taxon>
        <taxon>Viridiplantae</taxon>
        <taxon>Streptophyta</taxon>
        <taxon>Embryophyta</taxon>
        <taxon>Bryophyta</taxon>
        <taxon>Bryophytina</taxon>
        <taxon>Bryopsida</taxon>
        <taxon>Dicranidae</taxon>
        <taxon>Pseudoditrichales</taxon>
        <taxon>Ditrichaceae</taxon>
        <taxon>Ceratodon</taxon>
    </lineage>
</organism>
<keyword evidence="1" id="KW-0853">WD repeat</keyword>
<evidence type="ECO:0000313" key="3">
    <source>
        <dbReference type="EMBL" id="KAG0570132.1"/>
    </source>
</evidence>